<sequence length="115" mass="12545">MPVPSVAAKLDEDWSHLARTMNTHDSPGHEDARWWWSRSVLGAIVSPKVIYFLVVPLVLALVVHEVMTGTRAEAVLTIAVGIAFVGVQIAVAALPADEPTAPNRERRAEVPPEEF</sequence>
<evidence type="ECO:0008006" key="4">
    <source>
        <dbReference type="Google" id="ProtNLM"/>
    </source>
</evidence>
<evidence type="ECO:0000256" key="1">
    <source>
        <dbReference type="SAM" id="Phobius"/>
    </source>
</evidence>
<keyword evidence="1" id="KW-1133">Transmembrane helix</keyword>
<keyword evidence="1" id="KW-0812">Transmembrane</keyword>
<protein>
    <recommendedName>
        <fullName evidence="4">DUF2628 domain-containing protein</fullName>
    </recommendedName>
</protein>
<gene>
    <name evidence="2" type="ORF">WKV53_14805</name>
</gene>
<comment type="caution">
    <text evidence="2">The sequence shown here is derived from an EMBL/GenBank/DDBJ whole genome shotgun (WGS) entry which is preliminary data.</text>
</comment>
<feature type="transmembrane region" description="Helical" evidence="1">
    <location>
        <begin position="40"/>
        <end position="63"/>
    </location>
</feature>
<proteinExistence type="predicted"/>
<accession>A0ABU9AWL1</accession>
<reference evidence="2 3" key="1">
    <citation type="submission" date="2024-04" db="EMBL/GenBank/DDBJ databases">
        <title>Luteolibacter sp. isolated from soil.</title>
        <authorList>
            <person name="An J."/>
        </authorList>
    </citation>
    <scope>NUCLEOTIDE SEQUENCE [LARGE SCALE GENOMIC DNA]</scope>
    <source>
        <strain evidence="2 3">Y139</strain>
    </source>
</reference>
<dbReference type="RefSeq" id="WP_341405526.1">
    <property type="nucleotide sequence ID" value="NZ_JBBUKT010000005.1"/>
</dbReference>
<evidence type="ECO:0000313" key="2">
    <source>
        <dbReference type="EMBL" id="MEK7951785.1"/>
    </source>
</evidence>
<keyword evidence="3" id="KW-1185">Reference proteome</keyword>
<keyword evidence="1" id="KW-0472">Membrane</keyword>
<organism evidence="2 3">
    <name type="scientific">Luteolibacter soli</name>
    <dbReference type="NCBI Taxonomy" id="3135280"/>
    <lineage>
        <taxon>Bacteria</taxon>
        <taxon>Pseudomonadati</taxon>
        <taxon>Verrucomicrobiota</taxon>
        <taxon>Verrucomicrobiia</taxon>
        <taxon>Verrucomicrobiales</taxon>
        <taxon>Verrucomicrobiaceae</taxon>
        <taxon>Luteolibacter</taxon>
    </lineage>
</organism>
<feature type="transmembrane region" description="Helical" evidence="1">
    <location>
        <begin position="75"/>
        <end position="96"/>
    </location>
</feature>
<dbReference type="Proteomes" id="UP001371305">
    <property type="component" value="Unassembled WGS sequence"/>
</dbReference>
<evidence type="ECO:0000313" key="3">
    <source>
        <dbReference type="Proteomes" id="UP001371305"/>
    </source>
</evidence>
<name>A0ABU9AWL1_9BACT</name>
<dbReference type="EMBL" id="JBBUKT010000005">
    <property type="protein sequence ID" value="MEK7951785.1"/>
    <property type="molecule type" value="Genomic_DNA"/>
</dbReference>